<comment type="function">
    <text evidence="5">Reversible hydration of carbon dioxide.</text>
</comment>
<comment type="cofactor">
    <cofactor evidence="4">
        <name>Zn(2+)</name>
        <dbReference type="ChEBI" id="CHEBI:29105"/>
    </cofactor>
    <text evidence="4">Binds 1 zinc ion per subunit.</text>
</comment>
<dbReference type="CDD" id="cd03379">
    <property type="entry name" value="beta_CA_cladeD"/>
    <property type="match status" value="1"/>
</dbReference>
<dbReference type="OrthoDB" id="10248475at2759"/>
<name>M2M1P8_BAUPA</name>
<dbReference type="GO" id="GO:0004089">
    <property type="term" value="F:carbonate dehydratase activity"/>
    <property type="evidence" value="ECO:0007669"/>
    <property type="project" value="UniProtKB-UniRule"/>
</dbReference>
<keyword evidence="3 4" id="KW-0862">Zinc</keyword>
<dbReference type="AlphaFoldDB" id="M2M1P8"/>
<dbReference type="GeneID" id="19108503"/>
<evidence type="ECO:0000256" key="5">
    <source>
        <dbReference type="RuleBase" id="RU003956"/>
    </source>
</evidence>
<keyword evidence="7" id="KW-1185">Reference proteome</keyword>
<protein>
    <recommendedName>
        <fullName evidence="5">Carbonic anhydrase</fullName>
        <ecNumber evidence="5">4.2.1.1</ecNumber>
    </recommendedName>
    <alternativeName>
        <fullName evidence="5">Carbonate dehydratase</fullName>
    </alternativeName>
</protein>
<comment type="similarity">
    <text evidence="1 5">Belongs to the beta-class carbonic anhydrase family.</text>
</comment>
<evidence type="ECO:0000313" key="6">
    <source>
        <dbReference type="EMBL" id="EMD00978.1"/>
    </source>
</evidence>
<reference evidence="6 7" key="1">
    <citation type="journal article" date="2012" name="PLoS Pathog.">
        <title>Diverse lifestyles and strategies of plant pathogenesis encoded in the genomes of eighteen Dothideomycetes fungi.</title>
        <authorList>
            <person name="Ohm R.A."/>
            <person name="Feau N."/>
            <person name="Henrissat B."/>
            <person name="Schoch C.L."/>
            <person name="Horwitz B.A."/>
            <person name="Barry K.W."/>
            <person name="Condon B.J."/>
            <person name="Copeland A.C."/>
            <person name="Dhillon B."/>
            <person name="Glaser F."/>
            <person name="Hesse C.N."/>
            <person name="Kosti I."/>
            <person name="LaButti K."/>
            <person name="Lindquist E.A."/>
            <person name="Lucas S."/>
            <person name="Salamov A.A."/>
            <person name="Bradshaw R.E."/>
            <person name="Ciuffetti L."/>
            <person name="Hamelin R.C."/>
            <person name="Kema G.H.J."/>
            <person name="Lawrence C."/>
            <person name="Scott J.A."/>
            <person name="Spatafora J.W."/>
            <person name="Turgeon B.G."/>
            <person name="de Wit P.J.G.M."/>
            <person name="Zhong S."/>
            <person name="Goodwin S.B."/>
            <person name="Grigoriev I.V."/>
        </authorList>
    </citation>
    <scope>NUCLEOTIDE SEQUENCE [LARGE SCALE GENOMIC DNA]</scope>
    <source>
        <strain evidence="6 7">UAMH 10762</strain>
    </source>
</reference>
<keyword evidence="2 4" id="KW-0479">Metal-binding</keyword>
<proteinExistence type="inferred from homology"/>
<dbReference type="KEGG" id="bcom:BAUCODRAFT_144562"/>
<dbReference type="SUPFAM" id="SSF53056">
    <property type="entry name" value="beta-carbonic anhydrase, cab"/>
    <property type="match status" value="1"/>
</dbReference>
<dbReference type="STRING" id="717646.M2M1P8"/>
<dbReference type="Proteomes" id="UP000011761">
    <property type="component" value="Unassembled WGS sequence"/>
</dbReference>
<dbReference type="SMART" id="SM00947">
    <property type="entry name" value="Pro_CA"/>
    <property type="match status" value="1"/>
</dbReference>
<dbReference type="EMBL" id="KB445550">
    <property type="protein sequence ID" value="EMD00978.1"/>
    <property type="molecule type" value="Genomic_DNA"/>
</dbReference>
<evidence type="ECO:0000256" key="3">
    <source>
        <dbReference type="ARBA" id="ARBA00022833"/>
    </source>
</evidence>
<evidence type="ECO:0000313" key="7">
    <source>
        <dbReference type="Proteomes" id="UP000011761"/>
    </source>
</evidence>
<dbReference type="OMA" id="AIFTCMD"/>
<keyword evidence="5" id="KW-0456">Lyase</keyword>
<evidence type="ECO:0000256" key="2">
    <source>
        <dbReference type="ARBA" id="ARBA00022723"/>
    </source>
</evidence>
<feature type="binding site" evidence="4">
    <location>
        <position position="40"/>
    </location>
    <ligand>
        <name>Zn(2+)</name>
        <dbReference type="ChEBI" id="CHEBI:29105"/>
    </ligand>
</feature>
<dbReference type="InterPro" id="IPR001765">
    <property type="entry name" value="Carbonic_anhydrase"/>
</dbReference>
<dbReference type="RefSeq" id="XP_007672162.1">
    <property type="nucleotide sequence ID" value="XM_007673972.1"/>
</dbReference>
<evidence type="ECO:0000256" key="4">
    <source>
        <dbReference type="PIRSR" id="PIRSR601765-1"/>
    </source>
</evidence>
<organism evidence="6 7">
    <name type="scientific">Baudoinia panamericana (strain UAMH 10762)</name>
    <name type="common">Angels' share fungus</name>
    <name type="synonym">Baudoinia compniacensis (strain UAMH 10762)</name>
    <dbReference type="NCBI Taxonomy" id="717646"/>
    <lineage>
        <taxon>Eukaryota</taxon>
        <taxon>Fungi</taxon>
        <taxon>Dikarya</taxon>
        <taxon>Ascomycota</taxon>
        <taxon>Pezizomycotina</taxon>
        <taxon>Dothideomycetes</taxon>
        <taxon>Dothideomycetidae</taxon>
        <taxon>Mycosphaerellales</taxon>
        <taxon>Teratosphaeriaceae</taxon>
        <taxon>Baudoinia</taxon>
    </lineage>
</organism>
<dbReference type="Pfam" id="PF00484">
    <property type="entry name" value="Pro_CA"/>
    <property type="match status" value="1"/>
</dbReference>
<dbReference type="Gene3D" id="3.40.1050.10">
    <property type="entry name" value="Carbonic anhydrase"/>
    <property type="match status" value="1"/>
</dbReference>
<dbReference type="InterPro" id="IPR036874">
    <property type="entry name" value="Carbonic_anhydrase_sf"/>
</dbReference>
<dbReference type="PANTHER" id="PTHR43175:SF3">
    <property type="entry name" value="CARBON DISULFIDE HYDROLASE"/>
    <property type="match status" value="1"/>
</dbReference>
<dbReference type="PANTHER" id="PTHR43175">
    <property type="entry name" value="CARBONIC ANHYDRASE"/>
    <property type="match status" value="1"/>
</dbReference>
<comment type="catalytic activity">
    <reaction evidence="5">
        <text>hydrogencarbonate + H(+) = CO2 + H2O</text>
        <dbReference type="Rhea" id="RHEA:10748"/>
        <dbReference type="ChEBI" id="CHEBI:15377"/>
        <dbReference type="ChEBI" id="CHEBI:15378"/>
        <dbReference type="ChEBI" id="CHEBI:16526"/>
        <dbReference type="ChEBI" id="CHEBI:17544"/>
        <dbReference type="EC" id="4.2.1.1"/>
    </reaction>
</comment>
<accession>M2M1P8</accession>
<feature type="binding site" evidence="4">
    <location>
        <position position="95"/>
    </location>
    <ligand>
        <name>Zn(2+)</name>
        <dbReference type="ChEBI" id="CHEBI:29105"/>
    </ligand>
</feature>
<dbReference type="EC" id="4.2.1.1" evidence="5"/>
<sequence length="169" mass="18900">MTTENQHELVTANARYASTFDEDKKKVMAPPRKKYILVTCMDARIDSAAAFGIALGDAHVIRNAGASVQEAFRSIMISQHFMGTLEVIIVKHTECGMSMFTNDEACSMVTRSRGLEALPQDYDFGCIVEAEQSARDDVAWLKQQRAVMEETEVSGWLYDVRTARVRKVA</sequence>
<dbReference type="eggNOG" id="ENOG502RXIV">
    <property type="taxonomic scope" value="Eukaryota"/>
</dbReference>
<feature type="binding site" evidence="4">
    <location>
        <position position="42"/>
    </location>
    <ligand>
        <name>Zn(2+)</name>
        <dbReference type="ChEBI" id="CHEBI:29105"/>
    </ligand>
</feature>
<dbReference type="HOGENOM" id="CLU_084253_1_1_1"/>
<dbReference type="GO" id="GO:0008270">
    <property type="term" value="F:zinc ion binding"/>
    <property type="evidence" value="ECO:0007669"/>
    <property type="project" value="UniProtKB-UniRule"/>
</dbReference>
<gene>
    <name evidence="6" type="ORF">BAUCODRAFT_144562</name>
</gene>
<feature type="binding site" evidence="4">
    <location>
        <position position="92"/>
    </location>
    <ligand>
        <name>Zn(2+)</name>
        <dbReference type="ChEBI" id="CHEBI:29105"/>
    </ligand>
</feature>
<evidence type="ECO:0000256" key="1">
    <source>
        <dbReference type="ARBA" id="ARBA00006217"/>
    </source>
</evidence>